<evidence type="ECO:0000256" key="1">
    <source>
        <dbReference type="SAM" id="MobiDB-lite"/>
    </source>
</evidence>
<feature type="region of interest" description="Disordered" evidence="1">
    <location>
        <begin position="54"/>
        <end position="104"/>
    </location>
</feature>
<organism evidence="2 3">
    <name type="scientific">Gonapodya prolifera (strain JEL478)</name>
    <name type="common">Monoblepharis prolifera</name>
    <dbReference type="NCBI Taxonomy" id="1344416"/>
    <lineage>
        <taxon>Eukaryota</taxon>
        <taxon>Fungi</taxon>
        <taxon>Fungi incertae sedis</taxon>
        <taxon>Chytridiomycota</taxon>
        <taxon>Chytridiomycota incertae sedis</taxon>
        <taxon>Monoblepharidomycetes</taxon>
        <taxon>Monoblepharidales</taxon>
        <taxon>Gonapodyaceae</taxon>
        <taxon>Gonapodya</taxon>
    </lineage>
</organism>
<reference evidence="2 3" key="1">
    <citation type="journal article" date="2015" name="Genome Biol. Evol.">
        <title>Phylogenomic analyses indicate that early fungi evolved digesting cell walls of algal ancestors of land plants.</title>
        <authorList>
            <person name="Chang Y."/>
            <person name="Wang S."/>
            <person name="Sekimoto S."/>
            <person name="Aerts A.L."/>
            <person name="Choi C."/>
            <person name="Clum A."/>
            <person name="LaButti K.M."/>
            <person name="Lindquist E.A."/>
            <person name="Yee Ngan C."/>
            <person name="Ohm R.A."/>
            <person name="Salamov A.A."/>
            <person name="Grigoriev I.V."/>
            <person name="Spatafora J.W."/>
            <person name="Berbee M.L."/>
        </authorList>
    </citation>
    <scope>NUCLEOTIDE SEQUENCE [LARGE SCALE GENOMIC DNA]</scope>
    <source>
        <strain evidence="2 3">JEL478</strain>
    </source>
</reference>
<sequence>MESTQYLLAGLYPASLRRAGLDLTIHVRPWRRNSSTTLPQPVLACKPSTLPSMFNSKSPHDHSCRPLNARTLSTSTPTPSSSPRARRRQNGSRPALPITTSSTPMRASWAMARAPYLGSREAVTDMGRVLAGVWYGVSPRTTHSVVACSYHFPGRIVPKGVLWLSRIHPPLHGPSCERHNEPHRGRCWTDACRSRG</sequence>
<accession>A0A139A1L4</accession>
<keyword evidence="3" id="KW-1185">Reference proteome</keyword>
<proteinExistence type="predicted"/>
<gene>
    <name evidence="2" type="ORF">M427DRAFT_467542</name>
</gene>
<protein>
    <submittedName>
        <fullName evidence="2">Uncharacterized protein</fullName>
    </submittedName>
</protein>
<feature type="compositionally biased region" description="Low complexity" evidence="1">
    <location>
        <begin position="69"/>
        <end position="83"/>
    </location>
</feature>
<evidence type="ECO:0000313" key="2">
    <source>
        <dbReference type="EMBL" id="KXS10624.1"/>
    </source>
</evidence>
<dbReference type="EMBL" id="KQ965819">
    <property type="protein sequence ID" value="KXS10624.1"/>
    <property type="molecule type" value="Genomic_DNA"/>
</dbReference>
<name>A0A139A1L4_GONPJ</name>
<evidence type="ECO:0000313" key="3">
    <source>
        <dbReference type="Proteomes" id="UP000070544"/>
    </source>
</evidence>
<dbReference type="AlphaFoldDB" id="A0A139A1L4"/>
<dbReference type="OrthoDB" id="10257284at2759"/>
<dbReference type="Proteomes" id="UP000070544">
    <property type="component" value="Unassembled WGS sequence"/>
</dbReference>